<sequence>MHAILKKATLAAALATVSLSANAFDADIKVWANVDPTLALLKADGTALDSVVNMVHNPVSGLVPWTQQVRIYSNDEDKDIEVRVGSAPQLLNTDGSGAPVPLTVSLNGKALTVAAQDFAASDLFDGALPGASIPMPLRIAQTNQAPITKGGTYEGIVTIAMQQKTTSP</sequence>
<organism evidence="2 3">
    <name type="scientific">Stenotrophomonas geniculata N1</name>
    <dbReference type="NCBI Taxonomy" id="1167641"/>
    <lineage>
        <taxon>Bacteria</taxon>
        <taxon>Pseudomonadati</taxon>
        <taxon>Pseudomonadota</taxon>
        <taxon>Gammaproteobacteria</taxon>
        <taxon>Lysobacterales</taxon>
        <taxon>Lysobacteraceae</taxon>
        <taxon>Stenotrophomonas</taxon>
    </lineage>
</organism>
<name>A0A0L8AAF3_9GAMM</name>
<gene>
    <name evidence="2" type="ORF">W7K_10320</name>
</gene>
<evidence type="ECO:0000313" key="2">
    <source>
        <dbReference type="EMBL" id="KOE99300.1"/>
    </source>
</evidence>
<dbReference type="Proteomes" id="UP000036890">
    <property type="component" value="Unassembled WGS sequence"/>
</dbReference>
<evidence type="ECO:0000313" key="3">
    <source>
        <dbReference type="Proteomes" id="UP000036890"/>
    </source>
</evidence>
<comment type="caution">
    <text evidence="2">The sequence shown here is derived from an EMBL/GenBank/DDBJ whole genome shotgun (WGS) entry which is preliminary data.</text>
</comment>
<feature type="signal peptide" evidence="1">
    <location>
        <begin position="1"/>
        <end position="23"/>
    </location>
</feature>
<dbReference type="AlphaFoldDB" id="A0A0L8AAF3"/>
<dbReference type="Gene3D" id="2.60.40.2040">
    <property type="entry name" value="CFA/I fimbrial subunit E, pilin domain"/>
    <property type="match status" value="1"/>
</dbReference>
<dbReference type="Pfam" id="PF04449">
    <property type="entry name" value="Fimbrial_CS1"/>
    <property type="match status" value="1"/>
</dbReference>
<dbReference type="RefSeq" id="WP_010484053.1">
    <property type="nucleotide sequence ID" value="NZ_AJLO02000022.1"/>
</dbReference>
<accession>A0A0L8AAF3</accession>
<proteinExistence type="predicted"/>
<dbReference type="OrthoDB" id="6052623at2"/>
<evidence type="ECO:0000256" key="1">
    <source>
        <dbReference type="SAM" id="SignalP"/>
    </source>
</evidence>
<reference evidence="2 3" key="1">
    <citation type="journal article" date="2012" name="J. Bacteriol.">
        <title>Genome sequence of a novel nicotine-degrading strain, Pseudomonas geniculata N1.</title>
        <authorList>
            <person name="Tang H."/>
            <person name="Yu H."/>
            <person name="Tai C."/>
            <person name="Huang K."/>
            <person name="Liu Y."/>
            <person name="Wang L."/>
            <person name="Yao Y."/>
            <person name="Wu G."/>
            <person name="Xu P."/>
        </authorList>
    </citation>
    <scope>NUCLEOTIDE SEQUENCE [LARGE SCALE GENOMIC DNA]</scope>
    <source>
        <strain evidence="2 3">N1</strain>
    </source>
</reference>
<dbReference type="GO" id="GO:0009289">
    <property type="term" value="C:pilus"/>
    <property type="evidence" value="ECO:0007669"/>
    <property type="project" value="InterPro"/>
</dbReference>
<feature type="chain" id="PRO_5005579651" evidence="1">
    <location>
        <begin position="24"/>
        <end position="168"/>
    </location>
</feature>
<keyword evidence="1" id="KW-0732">Signal</keyword>
<dbReference type="EMBL" id="AJLO02000022">
    <property type="protein sequence ID" value="KOE99300.1"/>
    <property type="molecule type" value="Genomic_DNA"/>
</dbReference>
<protein>
    <submittedName>
        <fullName evidence="2">Fimbrial protein</fullName>
    </submittedName>
</protein>
<dbReference type="InterPro" id="IPR007540">
    <property type="entry name" value="Fimbrial_CS1-type"/>
</dbReference>